<dbReference type="InterPro" id="IPR003316">
    <property type="entry name" value="E2F_WHTH_DNA-bd_dom"/>
</dbReference>
<keyword evidence="5 9" id="KW-0805">Transcription regulation</keyword>
<dbReference type="InterPro" id="IPR037241">
    <property type="entry name" value="E2F-DP_heterodim"/>
</dbReference>
<evidence type="ECO:0000256" key="5">
    <source>
        <dbReference type="ARBA" id="ARBA00023015"/>
    </source>
</evidence>
<reference evidence="12" key="2">
    <citation type="submission" date="2025-09" db="UniProtKB">
        <authorList>
            <consortium name="Ensembl"/>
        </authorList>
    </citation>
    <scope>IDENTIFICATION</scope>
</reference>
<dbReference type="InParanoid" id="A0A3Q3E2M1"/>
<dbReference type="InterPro" id="IPR032198">
    <property type="entry name" value="E2F_CC-MB"/>
</dbReference>
<keyword evidence="6 8" id="KW-0238">DNA-binding</keyword>
<feature type="compositionally biased region" description="Acidic residues" evidence="10">
    <location>
        <begin position="100"/>
        <end position="133"/>
    </location>
</feature>
<dbReference type="InterPro" id="IPR015633">
    <property type="entry name" value="E2F"/>
</dbReference>
<feature type="domain" description="THAP-type" evidence="11">
    <location>
        <begin position="1"/>
        <end position="83"/>
    </location>
</feature>
<accession>A0A3Q3E2M1</accession>
<dbReference type="InterPro" id="IPR038441">
    <property type="entry name" value="THAP_Znf_sf"/>
</dbReference>
<dbReference type="SMART" id="SM01372">
    <property type="entry name" value="E2F_TDP"/>
    <property type="match status" value="1"/>
</dbReference>
<sequence length="389" mass="43399">MVKCVVTGCPNRSVDVNRGVFKPTPKRFFDFPKDPARVKIWLAALRETDRDELTEQHQICEDHFLPDDVTSNGINPAAIPIMPPYLDGQLGLISPWTAESSEEEEEEEEEEQWGTGGCEEEEEEEEEEEDEGGDAAAPQQDHDQGCFKIPPEPRTTSPAAPQTKPWIRSKGVRQDVSLGTLTRGFLELLQSSPDGCVDIHQAMMRLQTRRRRVYDITNVLDGINLIEKQSKNKVKWTGRCSISSLANLQKLKELENLKQVEDALDGLIKSCARQLFDMTDDTKNASCAYVTLEDVSQLPVFHDQTVIVVKAPEETKLEIPAPREDVIQVHLKAVRGSVTVLTCEVDSGGASSPEPGEIRKHFEKLEESRIKTSRLHTESSGPQSAVKSA</sequence>
<evidence type="ECO:0000256" key="1">
    <source>
        <dbReference type="ARBA" id="ARBA00010940"/>
    </source>
</evidence>
<dbReference type="Gene3D" id="6.10.250.540">
    <property type="match status" value="1"/>
</dbReference>
<comment type="similarity">
    <text evidence="1 9">Belongs to the E2F/DP family.</text>
</comment>
<dbReference type="GeneID" id="110002134"/>
<protein>
    <submittedName>
        <fullName evidence="12">Transcription factor E2F2-like</fullName>
    </submittedName>
</protein>
<keyword evidence="13" id="KW-1185">Reference proteome</keyword>
<keyword evidence="9" id="KW-0539">Nucleus</keyword>
<dbReference type="Pfam" id="PF16421">
    <property type="entry name" value="E2F_CC-MB"/>
    <property type="match status" value="1"/>
</dbReference>
<dbReference type="FunFam" id="1.10.10.10:FF:000008">
    <property type="entry name" value="E2F transcription factor 1"/>
    <property type="match status" value="1"/>
</dbReference>
<keyword evidence="3 8" id="KW-0863">Zinc-finger</keyword>
<dbReference type="Gene3D" id="1.10.10.10">
    <property type="entry name" value="Winged helix-like DNA-binding domain superfamily/Winged helix DNA-binding domain"/>
    <property type="match status" value="1"/>
</dbReference>
<dbReference type="SUPFAM" id="SSF144074">
    <property type="entry name" value="E2F-DP heterodimerization region"/>
    <property type="match status" value="1"/>
</dbReference>
<proteinExistence type="inferred from homology"/>
<evidence type="ECO:0000256" key="6">
    <source>
        <dbReference type="ARBA" id="ARBA00023125"/>
    </source>
</evidence>
<dbReference type="InterPro" id="IPR036390">
    <property type="entry name" value="WH_DNA-bd_sf"/>
</dbReference>
<dbReference type="InterPro" id="IPR036388">
    <property type="entry name" value="WH-like_DNA-bd_sf"/>
</dbReference>
<keyword evidence="2" id="KW-0479">Metal-binding</keyword>
<comment type="subcellular location">
    <subcellularLocation>
        <location evidence="9">Nucleus</location>
    </subcellularLocation>
</comment>
<dbReference type="InterPro" id="IPR006612">
    <property type="entry name" value="THAP_Znf"/>
</dbReference>
<dbReference type="GO" id="GO:0000981">
    <property type="term" value="F:DNA-binding transcription factor activity, RNA polymerase II-specific"/>
    <property type="evidence" value="ECO:0007669"/>
    <property type="project" value="TreeGrafter"/>
</dbReference>
<dbReference type="STRING" id="56723.ENSLBEP00000000146"/>
<dbReference type="Pfam" id="PF05485">
    <property type="entry name" value="THAP"/>
    <property type="match status" value="1"/>
</dbReference>
<evidence type="ECO:0000256" key="2">
    <source>
        <dbReference type="ARBA" id="ARBA00022723"/>
    </source>
</evidence>
<dbReference type="GeneTree" id="ENSGT00940000155734"/>
<evidence type="ECO:0000256" key="8">
    <source>
        <dbReference type="PROSITE-ProRule" id="PRU00309"/>
    </source>
</evidence>
<dbReference type="SUPFAM" id="SSF46785">
    <property type="entry name" value="Winged helix' DNA-binding domain"/>
    <property type="match status" value="1"/>
</dbReference>
<evidence type="ECO:0000256" key="7">
    <source>
        <dbReference type="ARBA" id="ARBA00023163"/>
    </source>
</evidence>
<feature type="region of interest" description="Disordered" evidence="10">
    <location>
        <begin position="369"/>
        <end position="389"/>
    </location>
</feature>
<dbReference type="FunCoup" id="A0A3Q3E2M1">
    <property type="interactions" value="362"/>
</dbReference>
<organism evidence="12 13">
    <name type="scientific">Labrus bergylta</name>
    <name type="common">ballan wrasse</name>
    <dbReference type="NCBI Taxonomy" id="56723"/>
    <lineage>
        <taxon>Eukaryota</taxon>
        <taxon>Metazoa</taxon>
        <taxon>Chordata</taxon>
        <taxon>Craniata</taxon>
        <taxon>Vertebrata</taxon>
        <taxon>Euteleostomi</taxon>
        <taxon>Actinopterygii</taxon>
        <taxon>Neopterygii</taxon>
        <taxon>Teleostei</taxon>
        <taxon>Neoteleostei</taxon>
        <taxon>Acanthomorphata</taxon>
        <taxon>Eupercaria</taxon>
        <taxon>Labriformes</taxon>
        <taxon>Labridae</taxon>
        <taxon>Labrus</taxon>
    </lineage>
</organism>
<evidence type="ECO:0000259" key="11">
    <source>
        <dbReference type="PROSITE" id="PS50950"/>
    </source>
</evidence>
<evidence type="ECO:0000313" key="12">
    <source>
        <dbReference type="Ensembl" id="ENSLBEP00000000146.1"/>
    </source>
</evidence>
<dbReference type="GO" id="GO:0090575">
    <property type="term" value="C:RNA polymerase II transcription regulator complex"/>
    <property type="evidence" value="ECO:0007669"/>
    <property type="project" value="TreeGrafter"/>
</dbReference>
<dbReference type="GO" id="GO:0046983">
    <property type="term" value="F:protein dimerization activity"/>
    <property type="evidence" value="ECO:0007669"/>
    <property type="project" value="InterPro"/>
</dbReference>
<evidence type="ECO:0000256" key="3">
    <source>
        <dbReference type="ARBA" id="ARBA00022771"/>
    </source>
</evidence>
<feature type="compositionally biased region" description="Polar residues" evidence="10">
    <location>
        <begin position="378"/>
        <end position="389"/>
    </location>
</feature>
<dbReference type="OrthoDB" id="1743261at2759"/>
<dbReference type="PANTHER" id="PTHR12081:SF19">
    <property type="entry name" value="TRANSCRIPTION FACTOR E2F6"/>
    <property type="match status" value="1"/>
</dbReference>
<dbReference type="AlphaFoldDB" id="A0A3Q3E2M1"/>
<dbReference type="SMART" id="SM00692">
    <property type="entry name" value="DM3"/>
    <property type="match status" value="1"/>
</dbReference>
<dbReference type="Proteomes" id="UP000261660">
    <property type="component" value="Unplaced"/>
</dbReference>
<keyword evidence="4" id="KW-0862">Zinc</keyword>
<keyword evidence="7 9" id="KW-0804">Transcription</keyword>
<dbReference type="GO" id="GO:0000978">
    <property type="term" value="F:RNA polymerase II cis-regulatory region sequence-specific DNA binding"/>
    <property type="evidence" value="ECO:0007669"/>
    <property type="project" value="InterPro"/>
</dbReference>
<dbReference type="GO" id="GO:0008270">
    <property type="term" value="F:zinc ion binding"/>
    <property type="evidence" value="ECO:0007669"/>
    <property type="project" value="UniProtKB-KW"/>
</dbReference>
<dbReference type="RefSeq" id="XP_065819950.1">
    <property type="nucleotide sequence ID" value="XM_065963878.1"/>
</dbReference>
<evidence type="ECO:0000256" key="9">
    <source>
        <dbReference type="RuleBase" id="RU003796"/>
    </source>
</evidence>
<evidence type="ECO:0000256" key="4">
    <source>
        <dbReference type="ARBA" id="ARBA00022833"/>
    </source>
</evidence>
<dbReference type="Pfam" id="PF02319">
    <property type="entry name" value="WHD_E2F_TDP"/>
    <property type="match status" value="1"/>
</dbReference>
<dbReference type="Ensembl" id="ENSLBET00000000150.1">
    <property type="protein sequence ID" value="ENSLBEP00000000146.1"/>
    <property type="gene ID" value="ENSLBEG00000000129.1"/>
</dbReference>
<dbReference type="Gene3D" id="6.20.210.20">
    <property type="entry name" value="THAP domain"/>
    <property type="match status" value="1"/>
</dbReference>
<evidence type="ECO:0000256" key="10">
    <source>
        <dbReference type="SAM" id="MobiDB-lite"/>
    </source>
</evidence>
<dbReference type="SMART" id="SM00980">
    <property type="entry name" value="THAP"/>
    <property type="match status" value="1"/>
</dbReference>
<feature type="region of interest" description="Disordered" evidence="10">
    <location>
        <begin position="97"/>
        <end position="168"/>
    </location>
</feature>
<dbReference type="PANTHER" id="PTHR12081">
    <property type="entry name" value="TRANSCRIPTION FACTOR E2F"/>
    <property type="match status" value="1"/>
</dbReference>
<dbReference type="SUPFAM" id="SSF57716">
    <property type="entry name" value="Glucocorticoid receptor-like (DNA-binding domain)"/>
    <property type="match status" value="1"/>
</dbReference>
<dbReference type="CDD" id="cd14660">
    <property type="entry name" value="E2F_DD"/>
    <property type="match status" value="1"/>
</dbReference>
<evidence type="ECO:0000313" key="13">
    <source>
        <dbReference type="Proteomes" id="UP000261660"/>
    </source>
</evidence>
<reference evidence="12" key="1">
    <citation type="submission" date="2025-08" db="UniProtKB">
        <authorList>
            <consortium name="Ensembl"/>
        </authorList>
    </citation>
    <scope>IDENTIFICATION</scope>
</reference>
<dbReference type="PROSITE" id="PS50950">
    <property type="entry name" value="ZF_THAP"/>
    <property type="match status" value="1"/>
</dbReference>
<name>A0A3Q3E2M1_9LABR</name>